<sequence>MVRGNISKALTRRPDRTVRPAQCPAWAPLGRALQDFWANGSTSELPPLLYWSNLRSEPEELPPALFFRRPAEMPPVERYALDLCRQQGGRILDVGAGVRVLWRDGKMKTAMEGQVYLMWMWSSC</sequence>
<reference evidence="1" key="1">
    <citation type="submission" date="2022-10" db="EMBL/GenBank/DDBJ databases">
        <authorList>
            <person name="Chen Y."/>
            <person name="Dougan E. K."/>
            <person name="Chan C."/>
            <person name="Rhodes N."/>
            <person name="Thang M."/>
        </authorList>
    </citation>
    <scope>NUCLEOTIDE SEQUENCE</scope>
</reference>
<evidence type="ECO:0000313" key="2">
    <source>
        <dbReference type="EMBL" id="CAL1129777.1"/>
    </source>
</evidence>
<gene>
    <name evidence="1" type="ORF">C1SCF055_LOCUS4624</name>
</gene>
<organism evidence="1">
    <name type="scientific">Cladocopium goreaui</name>
    <dbReference type="NCBI Taxonomy" id="2562237"/>
    <lineage>
        <taxon>Eukaryota</taxon>
        <taxon>Sar</taxon>
        <taxon>Alveolata</taxon>
        <taxon>Dinophyceae</taxon>
        <taxon>Suessiales</taxon>
        <taxon>Symbiodiniaceae</taxon>
        <taxon>Cladocopium</taxon>
    </lineage>
</organism>
<dbReference type="EMBL" id="CAMXCT020000269">
    <property type="protein sequence ID" value="CAL1129777.1"/>
    <property type="molecule type" value="Genomic_DNA"/>
</dbReference>
<dbReference type="AlphaFoldDB" id="A0A9P1FJM9"/>
<protein>
    <submittedName>
        <fullName evidence="3">ADP-ribosylation factor</fullName>
    </submittedName>
</protein>
<dbReference type="Proteomes" id="UP001152797">
    <property type="component" value="Unassembled WGS sequence"/>
</dbReference>
<proteinExistence type="predicted"/>
<dbReference type="EMBL" id="CAMXCT010000269">
    <property type="protein sequence ID" value="CAI3976402.1"/>
    <property type="molecule type" value="Genomic_DNA"/>
</dbReference>
<accession>A0A9P1FJM9</accession>
<evidence type="ECO:0000313" key="3">
    <source>
        <dbReference type="EMBL" id="CAL4763714.1"/>
    </source>
</evidence>
<evidence type="ECO:0000313" key="1">
    <source>
        <dbReference type="EMBL" id="CAI3976402.1"/>
    </source>
</evidence>
<keyword evidence="4" id="KW-1185">Reference proteome</keyword>
<comment type="caution">
    <text evidence="1">The sequence shown here is derived from an EMBL/GenBank/DDBJ whole genome shotgun (WGS) entry which is preliminary data.</text>
</comment>
<evidence type="ECO:0000313" key="4">
    <source>
        <dbReference type="Proteomes" id="UP001152797"/>
    </source>
</evidence>
<dbReference type="EMBL" id="CAMXCT030000269">
    <property type="protein sequence ID" value="CAL4763714.1"/>
    <property type="molecule type" value="Genomic_DNA"/>
</dbReference>
<reference evidence="2" key="2">
    <citation type="submission" date="2024-04" db="EMBL/GenBank/DDBJ databases">
        <authorList>
            <person name="Chen Y."/>
            <person name="Shah S."/>
            <person name="Dougan E. K."/>
            <person name="Thang M."/>
            <person name="Chan C."/>
        </authorList>
    </citation>
    <scope>NUCLEOTIDE SEQUENCE [LARGE SCALE GENOMIC DNA]</scope>
</reference>
<name>A0A9P1FJM9_9DINO</name>